<evidence type="ECO:0000256" key="10">
    <source>
        <dbReference type="PIRNR" id="PIRNR038927"/>
    </source>
</evidence>
<organism evidence="18 19">
    <name type="scientific">Streptomyces nitrosporeus</name>
    <dbReference type="NCBI Taxonomy" id="28894"/>
    <lineage>
        <taxon>Bacteria</taxon>
        <taxon>Bacillati</taxon>
        <taxon>Actinomycetota</taxon>
        <taxon>Actinomycetes</taxon>
        <taxon>Kitasatosporales</taxon>
        <taxon>Streptomycetaceae</taxon>
        <taxon>Streptomyces</taxon>
    </lineage>
</organism>
<evidence type="ECO:0000256" key="15">
    <source>
        <dbReference type="RuleBase" id="RU000498"/>
    </source>
</evidence>
<dbReference type="Pfam" id="PF06628">
    <property type="entry name" value="Catalase-rel"/>
    <property type="match status" value="1"/>
</dbReference>
<dbReference type="PROSITE" id="PS00437">
    <property type="entry name" value="CATALASE_1"/>
    <property type="match status" value="1"/>
</dbReference>
<keyword evidence="6 10" id="KW-0479">Metal-binding</keyword>
<comment type="cofactor">
    <cofactor evidence="1 10 12">
        <name>heme</name>
        <dbReference type="ChEBI" id="CHEBI:30413"/>
    </cofactor>
</comment>
<dbReference type="GO" id="GO:0046872">
    <property type="term" value="F:metal ion binding"/>
    <property type="evidence" value="ECO:0007669"/>
    <property type="project" value="UniProtKB-KW"/>
</dbReference>
<keyword evidence="4 10" id="KW-0575">Peroxidase</keyword>
<keyword evidence="8 10" id="KW-0408">Iron</keyword>
<dbReference type="Proteomes" id="UP000326178">
    <property type="component" value="Chromosome"/>
</dbReference>
<keyword evidence="9 10" id="KW-0376">Hydrogen peroxide</keyword>
<gene>
    <name evidence="18" type="ORF">CP967_01550</name>
</gene>
<feature type="binding site" description="axial binding residue" evidence="12">
    <location>
        <position position="473"/>
    </location>
    <ligand>
        <name>heme</name>
        <dbReference type="ChEBI" id="CHEBI:30413"/>
    </ligand>
    <ligandPart>
        <name>Fe</name>
        <dbReference type="ChEBI" id="CHEBI:18248"/>
    </ligandPart>
</feature>
<proteinExistence type="inferred from homology"/>
<evidence type="ECO:0000256" key="5">
    <source>
        <dbReference type="ARBA" id="ARBA00022617"/>
    </source>
</evidence>
<dbReference type="SUPFAM" id="SSF56634">
    <property type="entry name" value="Heme-dependent catalase-like"/>
    <property type="match status" value="1"/>
</dbReference>
<evidence type="ECO:0000256" key="16">
    <source>
        <dbReference type="SAM" id="MobiDB-lite"/>
    </source>
</evidence>
<dbReference type="PRINTS" id="PR00067">
    <property type="entry name" value="CATALASE"/>
</dbReference>
<dbReference type="Gene3D" id="2.40.180.10">
    <property type="entry name" value="Catalase core domain"/>
    <property type="match status" value="1"/>
</dbReference>
<dbReference type="InterPro" id="IPR029062">
    <property type="entry name" value="Class_I_gatase-like"/>
</dbReference>
<dbReference type="Gene3D" id="3.40.50.880">
    <property type="match status" value="1"/>
</dbReference>
<evidence type="ECO:0000256" key="7">
    <source>
        <dbReference type="ARBA" id="ARBA00023002"/>
    </source>
</evidence>
<dbReference type="InterPro" id="IPR024712">
    <property type="entry name" value="Catalase_clade2"/>
</dbReference>
<name>A0A5J6F3P4_9ACTN</name>
<sequence>MAAAEGVSGRCAPWLRPRGAAGICVPGRERPRTAVPPGSSAALGPAVRPSRAGGARVIEPTARRPATGGTGGEAVTDDRGTQPIPGAPGSAPPSVEEPVQPREPLPPKPDQTGPETVSPTGQPTGADPARNAQSGAYLTTAQGARLYDTDHSLKAGPRGPVLLQDHHLREKITHFDHERIPERVVHARGAAAHGVFRGYGTAAKVSKAAFLAKDVETPVFVRFSTVLGSRGSADTVRDTRGFATKFYTEEGVFDLVGNNMPVFFIQDAIKFPDIIHAGKPHPDREIPQAQSAHDTFWDFVTLHTEATHHTLWNMSDRGIPRSYRMMEGFGVHTFRLVDAEGGTTLVKFHWKPKLGVHSQVWEEAQITGGVDPDFHRRDLADAIEAGAFPQWELGIQTFPDNPEQTFRGIDLLDPTKIVPEEIAPVQPIGLMTLNANPSNFFAETEQVAFHLGNMVPGIDVTNDPLLQGRLFSYVDTQLTRLGGPNFPQLPINRTHAPVNDMLRDGMHQTAVHRGVAPYRPNSLDGGCPFHAGADTRAFIEVPAEVEGRKVREAPESFDDHFSQPRLFWLSMSPVEREHIIGAYTFELGKCYEQAVKERGLKVLARIDGELCRKVAAGLGLPVPEPDGPLADPEPSPALSQVGSVWPVDGRIIGIVAGRDADLDGVRAVRTAVLEAGMVPLVIAPAGGVLDADGEPVTVQRTFATARSVEFDAVLLAGAPGSGADVAGARGTRGGGEPGADPRVLVLLDEAYRHGKAIGSWAGGEPVLAAAGVPGDAPGVVNGGTATGVLEEITRLLGEHRVWDRFPAAS</sequence>
<dbReference type="InterPro" id="IPR011614">
    <property type="entry name" value="Catalase_core"/>
</dbReference>
<comment type="function">
    <text evidence="10">Decomposes hydrogen peroxide into water and oxygen; serves to protect cells from the toxic effects of hydrogen peroxide.</text>
</comment>
<evidence type="ECO:0000256" key="4">
    <source>
        <dbReference type="ARBA" id="ARBA00022559"/>
    </source>
</evidence>
<protein>
    <recommendedName>
        <fullName evidence="3 10">Catalase</fullName>
        <ecNumber evidence="3 10">1.11.1.6</ecNumber>
    </recommendedName>
</protein>
<dbReference type="Gene3D" id="1.20.1370.20">
    <property type="match status" value="1"/>
</dbReference>
<comment type="similarity">
    <text evidence="2">Belongs to the catalase family. HPII subfamily.</text>
</comment>
<feature type="cross-link" description="3'-histidyl-3-tyrosine (His-Tyr)" evidence="14">
    <location>
        <begin position="450"/>
        <end position="473"/>
    </location>
</feature>
<feature type="binding site" evidence="13">
    <location>
        <position position="469"/>
    </location>
    <ligand>
        <name>heme</name>
        <dbReference type="ChEBI" id="CHEBI:30413"/>
    </ligand>
</feature>
<dbReference type="GO" id="GO:0020037">
    <property type="term" value="F:heme binding"/>
    <property type="evidence" value="ECO:0007669"/>
    <property type="project" value="UniProtKB-UniRule"/>
</dbReference>
<evidence type="ECO:0000313" key="19">
    <source>
        <dbReference type="Proteomes" id="UP000326178"/>
    </source>
</evidence>
<evidence type="ECO:0000256" key="14">
    <source>
        <dbReference type="PIRSR" id="PIRSR038927-4"/>
    </source>
</evidence>
<dbReference type="EMBL" id="CP023702">
    <property type="protein sequence ID" value="QEU70811.1"/>
    <property type="molecule type" value="Genomic_DNA"/>
</dbReference>
<evidence type="ECO:0000256" key="12">
    <source>
        <dbReference type="PIRSR" id="PIRSR038927-2"/>
    </source>
</evidence>
<evidence type="ECO:0000256" key="3">
    <source>
        <dbReference type="ARBA" id="ARBA00012314"/>
    </source>
</evidence>
<dbReference type="GO" id="GO:0006979">
    <property type="term" value="P:response to oxidative stress"/>
    <property type="evidence" value="ECO:0007669"/>
    <property type="project" value="InterPro"/>
</dbReference>
<dbReference type="InterPro" id="IPR043156">
    <property type="entry name" value="Catalase_clade2_helical"/>
</dbReference>
<comment type="catalytic activity">
    <reaction evidence="10 15">
        <text>2 H2O2 = O2 + 2 H2O</text>
        <dbReference type="Rhea" id="RHEA:20309"/>
        <dbReference type="ChEBI" id="CHEBI:15377"/>
        <dbReference type="ChEBI" id="CHEBI:15379"/>
        <dbReference type="ChEBI" id="CHEBI:16240"/>
        <dbReference type="EC" id="1.11.1.6"/>
    </reaction>
</comment>
<dbReference type="InterPro" id="IPR020835">
    <property type="entry name" value="Catalase_sf"/>
</dbReference>
<accession>A0A5J6F3P4</accession>
<dbReference type="OrthoDB" id="3169619at2"/>
<feature type="region of interest" description="Disordered" evidence="16">
    <location>
        <begin position="1"/>
        <end position="131"/>
    </location>
</feature>
<evidence type="ECO:0000256" key="2">
    <source>
        <dbReference type="ARBA" id="ARBA00010660"/>
    </source>
</evidence>
<evidence type="ECO:0000256" key="11">
    <source>
        <dbReference type="PIRSR" id="PIRSR038927-1"/>
    </source>
</evidence>
<dbReference type="AlphaFoldDB" id="A0A5J6F3P4"/>
<feature type="binding site" evidence="13">
    <location>
        <position position="183"/>
    </location>
    <ligand>
        <name>heme</name>
        <dbReference type="ChEBI" id="CHEBI:30413"/>
    </ligand>
</feature>
<feature type="active site" evidence="11">
    <location>
        <position position="186"/>
    </location>
</feature>
<reference evidence="18 19" key="1">
    <citation type="submission" date="2017-09" db="EMBL/GenBank/DDBJ databases">
        <authorList>
            <person name="Lee N."/>
            <person name="Cho B.-K."/>
        </authorList>
    </citation>
    <scope>NUCLEOTIDE SEQUENCE [LARGE SCALE GENOMIC DNA]</scope>
    <source>
        <strain evidence="18 19">ATCC 12769</strain>
    </source>
</reference>
<dbReference type="GO" id="GO:0004096">
    <property type="term" value="F:catalase activity"/>
    <property type="evidence" value="ECO:0007669"/>
    <property type="project" value="UniProtKB-UniRule"/>
</dbReference>
<dbReference type="InterPro" id="IPR018028">
    <property type="entry name" value="Catalase"/>
</dbReference>
<evidence type="ECO:0000256" key="9">
    <source>
        <dbReference type="ARBA" id="ARBA00023324"/>
    </source>
</evidence>
<evidence type="ECO:0000259" key="17">
    <source>
        <dbReference type="SMART" id="SM01060"/>
    </source>
</evidence>
<evidence type="ECO:0000256" key="1">
    <source>
        <dbReference type="ARBA" id="ARBA00001971"/>
    </source>
</evidence>
<evidence type="ECO:0000256" key="8">
    <source>
        <dbReference type="ARBA" id="ARBA00023004"/>
    </source>
</evidence>
<dbReference type="PROSITE" id="PS51402">
    <property type="entry name" value="CATALASE_3"/>
    <property type="match status" value="1"/>
</dbReference>
<dbReference type="PIRSF" id="PIRSF038927">
    <property type="entry name" value="Catalase_clade2"/>
    <property type="match status" value="1"/>
</dbReference>
<feature type="binding site" evidence="13">
    <location>
        <position position="222"/>
    </location>
    <ligand>
        <name>heme</name>
        <dbReference type="ChEBI" id="CHEBI:30413"/>
    </ligand>
</feature>
<dbReference type="InterPro" id="IPR010582">
    <property type="entry name" value="Catalase_immune_responsive"/>
</dbReference>
<dbReference type="InterPro" id="IPR041399">
    <property type="entry name" value="Catalase_large_C"/>
</dbReference>
<dbReference type="PROSITE" id="PS00438">
    <property type="entry name" value="CATALASE_2"/>
    <property type="match status" value="1"/>
</dbReference>
<dbReference type="KEGG" id="snk:CP967_01550"/>
<dbReference type="SUPFAM" id="SSF52317">
    <property type="entry name" value="Class I glutamine amidotransferase-like"/>
    <property type="match status" value="1"/>
</dbReference>
<dbReference type="PANTHER" id="PTHR42821:SF1">
    <property type="entry name" value="CATALASE-B"/>
    <property type="match status" value="1"/>
</dbReference>
<dbReference type="SMART" id="SM01060">
    <property type="entry name" value="Catalase"/>
    <property type="match status" value="1"/>
</dbReference>
<dbReference type="EC" id="1.11.1.6" evidence="3 10"/>
<keyword evidence="7 10" id="KW-0560">Oxidoreductase</keyword>
<dbReference type="InterPro" id="IPR002226">
    <property type="entry name" value="Catalase_haem_BS"/>
</dbReference>
<evidence type="ECO:0000313" key="18">
    <source>
        <dbReference type="EMBL" id="QEU70811.1"/>
    </source>
</evidence>
<dbReference type="CDD" id="cd03132">
    <property type="entry name" value="GATase1_catalase"/>
    <property type="match status" value="1"/>
</dbReference>
<dbReference type="InterPro" id="IPR024708">
    <property type="entry name" value="Catalase_AS"/>
</dbReference>
<evidence type="ECO:0000256" key="13">
    <source>
        <dbReference type="PIRSR" id="PIRSR038927-3"/>
    </source>
</evidence>
<feature type="binding site" evidence="13">
    <location>
        <position position="271"/>
    </location>
    <ligand>
        <name>heme</name>
        <dbReference type="ChEBI" id="CHEBI:30413"/>
    </ligand>
</feature>
<dbReference type="GO" id="GO:0042744">
    <property type="term" value="P:hydrogen peroxide catabolic process"/>
    <property type="evidence" value="ECO:0007669"/>
    <property type="project" value="UniProtKB-UniRule"/>
</dbReference>
<evidence type="ECO:0000256" key="6">
    <source>
        <dbReference type="ARBA" id="ARBA00022723"/>
    </source>
</evidence>
<dbReference type="GO" id="GO:0005829">
    <property type="term" value="C:cytosol"/>
    <property type="evidence" value="ECO:0007669"/>
    <property type="project" value="TreeGrafter"/>
</dbReference>
<dbReference type="PANTHER" id="PTHR42821">
    <property type="entry name" value="CATALASE"/>
    <property type="match status" value="1"/>
</dbReference>
<dbReference type="FunFam" id="2.40.180.10:FF:000003">
    <property type="entry name" value="Catalase"/>
    <property type="match status" value="1"/>
</dbReference>
<feature type="domain" description="Catalase core" evidence="17">
    <location>
        <begin position="139"/>
        <end position="527"/>
    </location>
</feature>
<dbReference type="Pfam" id="PF18011">
    <property type="entry name" value="Catalase_C"/>
    <property type="match status" value="1"/>
</dbReference>
<keyword evidence="5 10" id="KW-0349">Heme</keyword>
<feature type="compositionally biased region" description="Polar residues" evidence="16">
    <location>
        <begin position="113"/>
        <end position="123"/>
    </location>
</feature>
<keyword evidence="19" id="KW-1185">Reference proteome</keyword>
<feature type="binding site" evidence="13">
    <location>
        <position position="480"/>
    </location>
    <ligand>
        <name>heme</name>
        <dbReference type="ChEBI" id="CHEBI:30413"/>
    </ligand>
</feature>
<feature type="active site" evidence="11">
    <location>
        <position position="258"/>
    </location>
</feature>
<dbReference type="Pfam" id="PF00199">
    <property type="entry name" value="Catalase"/>
    <property type="match status" value="1"/>
</dbReference>